<dbReference type="InterPro" id="IPR036397">
    <property type="entry name" value="RNaseH_sf"/>
</dbReference>
<evidence type="ECO:0000313" key="2">
    <source>
        <dbReference type="EMBL" id="GBC06079.1"/>
    </source>
</evidence>
<dbReference type="STRING" id="94130.A0A2Z6SJB0"/>
<dbReference type="InterPro" id="IPR001584">
    <property type="entry name" value="Integrase_cat-core"/>
</dbReference>
<accession>A0A2Z6SJB0</accession>
<organism evidence="2 4">
    <name type="scientific">Rhizophagus clarus</name>
    <dbReference type="NCBI Taxonomy" id="94130"/>
    <lineage>
        <taxon>Eukaryota</taxon>
        <taxon>Fungi</taxon>
        <taxon>Fungi incertae sedis</taxon>
        <taxon>Mucoromycota</taxon>
        <taxon>Glomeromycotina</taxon>
        <taxon>Glomeromycetes</taxon>
        <taxon>Glomerales</taxon>
        <taxon>Glomeraceae</taxon>
        <taxon>Rhizophagus</taxon>
    </lineage>
</organism>
<protein>
    <submittedName>
        <fullName evidence="3">Putative integrase core domain protein</fullName>
    </submittedName>
</protein>
<keyword evidence="4" id="KW-1185">Reference proteome</keyword>
<comment type="caution">
    <text evidence="2">The sequence shown here is derived from an EMBL/GenBank/DDBJ whole genome shotgun (WGS) entry which is preliminary data.</text>
</comment>
<dbReference type="GO" id="GO:0003676">
    <property type="term" value="F:nucleic acid binding"/>
    <property type="evidence" value="ECO:0007669"/>
    <property type="project" value="InterPro"/>
</dbReference>
<dbReference type="InterPro" id="IPR050951">
    <property type="entry name" value="Retrovirus_Pol_polyprotein"/>
</dbReference>
<dbReference type="GO" id="GO:0005634">
    <property type="term" value="C:nucleus"/>
    <property type="evidence" value="ECO:0007669"/>
    <property type="project" value="UniProtKB-ARBA"/>
</dbReference>
<dbReference type="Gene3D" id="3.30.420.10">
    <property type="entry name" value="Ribonuclease H-like superfamily/Ribonuclease H"/>
    <property type="match status" value="1"/>
</dbReference>
<dbReference type="EMBL" id="BLAL01000297">
    <property type="protein sequence ID" value="GET01031.1"/>
    <property type="molecule type" value="Genomic_DNA"/>
</dbReference>
<dbReference type="EMBL" id="BEXD01004050">
    <property type="protein sequence ID" value="GBC06079.1"/>
    <property type="molecule type" value="Genomic_DNA"/>
</dbReference>
<dbReference type="Proteomes" id="UP000247702">
    <property type="component" value="Unassembled WGS sequence"/>
</dbReference>
<evidence type="ECO:0000313" key="3">
    <source>
        <dbReference type="EMBL" id="GET01031.1"/>
    </source>
</evidence>
<reference evidence="2 4" key="1">
    <citation type="submission" date="2017-11" db="EMBL/GenBank/DDBJ databases">
        <title>The genome of Rhizophagus clarus HR1 reveals common genetic basis of auxotrophy among arbuscular mycorrhizal fungi.</title>
        <authorList>
            <person name="Kobayashi Y."/>
        </authorList>
    </citation>
    <scope>NUCLEOTIDE SEQUENCE [LARGE SCALE GENOMIC DNA]</scope>
    <source>
        <strain evidence="2 4">HR1</strain>
    </source>
</reference>
<dbReference type="PANTHER" id="PTHR37984:SF5">
    <property type="entry name" value="PROTEIN NYNRIN-LIKE"/>
    <property type="match status" value="1"/>
</dbReference>
<dbReference type="PROSITE" id="PS50994">
    <property type="entry name" value="INTEGRASE"/>
    <property type="match status" value="1"/>
</dbReference>
<proteinExistence type="predicted"/>
<dbReference type="Proteomes" id="UP000615446">
    <property type="component" value="Unassembled WGS sequence"/>
</dbReference>
<dbReference type="AlphaFoldDB" id="A0A2Z6SJB0"/>
<sequence length="339" mass="39928">MMHNDPTATHFAIDIMFNKIKDRYYWPQMYENIREYVISCDSCQRRGKSKANQLLHPIAVHGPFYQVGIDFVRPLPITPNENRYIIVAIDYMIKWPEARPVLCATAEETSQFIYEDIICRHNCPAKLLSDRGTHFNNQMVEKLLEKFGIKHVFSTPYHPQINGLVERFNRTLCESLSKLVIQTNEWDKYIASVLFAYQTSKHSTTKISPFYLVNGREAKLPVDNLSDNLEYINQRLLSLINDLPQVRKEAKIKVRESQVKQKDYYDQKIKKELNSEIGDKVLYYDTAKEKQWTGKLDSKWKGPFYIHEIRQNGAYKLRSMEGRVLRTPVNRSLLKLYYD</sequence>
<dbReference type="PANTHER" id="PTHR37984">
    <property type="entry name" value="PROTEIN CBG26694"/>
    <property type="match status" value="1"/>
</dbReference>
<dbReference type="InterPro" id="IPR012337">
    <property type="entry name" value="RNaseH-like_sf"/>
</dbReference>
<dbReference type="OrthoDB" id="5592268at2759"/>
<gene>
    <name evidence="3" type="ORF">RCL2_002746500</name>
    <name evidence="2" type="ORF">RclHR1_06610002</name>
</gene>
<dbReference type="Pfam" id="PF00665">
    <property type="entry name" value="rve"/>
    <property type="match status" value="1"/>
</dbReference>
<dbReference type="GO" id="GO:0015074">
    <property type="term" value="P:DNA integration"/>
    <property type="evidence" value="ECO:0007669"/>
    <property type="project" value="InterPro"/>
</dbReference>
<dbReference type="InterPro" id="IPR041588">
    <property type="entry name" value="Integrase_H2C2"/>
</dbReference>
<evidence type="ECO:0000259" key="1">
    <source>
        <dbReference type="PROSITE" id="PS50994"/>
    </source>
</evidence>
<name>A0A2Z6SJB0_9GLOM</name>
<dbReference type="FunFam" id="3.30.420.10:FF:000032">
    <property type="entry name" value="Retrovirus-related Pol polyprotein from transposon 297-like Protein"/>
    <property type="match status" value="1"/>
</dbReference>
<reference evidence="3" key="2">
    <citation type="submission" date="2019-10" db="EMBL/GenBank/DDBJ databases">
        <title>Conservation and host-specific expression of non-tandemly repeated heterogenous ribosome RNA gene in arbuscular mycorrhizal fungi.</title>
        <authorList>
            <person name="Maeda T."/>
            <person name="Kobayashi Y."/>
            <person name="Nakagawa T."/>
            <person name="Ezawa T."/>
            <person name="Yamaguchi K."/>
            <person name="Bino T."/>
            <person name="Nishimoto Y."/>
            <person name="Shigenobu S."/>
            <person name="Kawaguchi M."/>
        </authorList>
    </citation>
    <scope>NUCLEOTIDE SEQUENCE</scope>
    <source>
        <strain evidence="3">HR1</strain>
    </source>
</reference>
<dbReference type="SUPFAM" id="SSF53098">
    <property type="entry name" value="Ribonuclease H-like"/>
    <property type="match status" value="1"/>
</dbReference>
<dbReference type="Gene3D" id="1.10.340.70">
    <property type="match status" value="1"/>
</dbReference>
<evidence type="ECO:0000313" key="4">
    <source>
        <dbReference type="Proteomes" id="UP000247702"/>
    </source>
</evidence>
<dbReference type="Pfam" id="PF17921">
    <property type="entry name" value="Integrase_H2C2"/>
    <property type="match status" value="1"/>
</dbReference>
<feature type="domain" description="Integrase catalytic" evidence="1">
    <location>
        <begin position="59"/>
        <end position="217"/>
    </location>
</feature>